<dbReference type="EMBL" id="OW240917">
    <property type="protein sequence ID" value="CAH2303180.1"/>
    <property type="molecule type" value="Genomic_DNA"/>
</dbReference>
<evidence type="ECO:0000313" key="3">
    <source>
        <dbReference type="Proteomes" id="UP001295444"/>
    </source>
</evidence>
<evidence type="ECO:0000256" key="1">
    <source>
        <dbReference type="SAM" id="MobiDB-lite"/>
    </source>
</evidence>
<accession>A0AAD1SQH4</accession>
<organism evidence="2 3">
    <name type="scientific">Pelobates cultripes</name>
    <name type="common">Western spadefoot toad</name>
    <dbReference type="NCBI Taxonomy" id="61616"/>
    <lineage>
        <taxon>Eukaryota</taxon>
        <taxon>Metazoa</taxon>
        <taxon>Chordata</taxon>
        <taxon>Craniata</taxon>
        <taxon>Vertebrata</taxon>
        <taxon>Euteleostomi</taxon>
        <taxon>Amphibia</taxon>
        <taxon>Batrachia</taxon>
        <taxon>Anura</taxon>
        <taxon>Pelobatoidea</taxon>
        <taxon>Pelobatidae</taxon>
        <taxon>Pelobates</taxon>
    </lineage>
</organism>
<protein>
    <submittedName>
        <fullName evidence="2">Uncharacterized protein</fullName>
    </submittedName>
</protein>
<name>A0AAD1SQH4_PELCU</name>
<proteinExistence type="predicted"/>
<gene>
    <name evidence="2" type="ORF">PECUL_23A044000</name>
</gene>
<dbReference type="AlphaFoldDB" id="A0AAD1SQH4"/>
<reference evidence="2" key="1">
    <citation type="submission" date="2022-03" db="EMBL/GenBank/DDBJ databases">
        <authorList>
            <person name="Alioto T."/>
            <person name="Alioto T."/>
            <person name="Gomez Garrido J."/>
        </authorList>
    </citation>
    <scope>NUCLEOTIDE SEQUENCE</scope>
</reference>
<evidence type="ECO:0000313" key="2">
    <source>
        <dbReference type="EMBL" id="CAH2303180.1"/>
    </source>
</evidence>
<keyword evidence="3" id="KW-1185">Reference proteome</keyword>
<feature type="non-terminal residue" evidence="2">
    <location>
        <position position="107"/>
    </location>
</feature>
<feature type="region of interest" description="Disordered" evidence="1">
    <location>
        <begin position="1"/>
        <end position="20"/>
    </location>
</feature>
<sequence>MVEKEREEASIAPPIGSSTSTHSLLTWYQCHSNVWEKKKCVSPHKAIIRTSKSAVIETPPNSAIIGTPPKSAIIGTPSKSAVIETPNFAAIIGTPPKLVIGGTPPKS</sequence>
<dbReference type="Proteomes" id="UP001295444">
    <property type="component" value="Chromosome 06"/>
</dbReference>